<dbReference type="EMBL" id="VLJS01000068">
    <property type="protein sequence ID" value="TWH09369.1"/>
    <property type="molecule type" value="Genomic_DNA"/>
</dbReference>
<dbReference type="Proteomes" id="UP000321583">
    <property type="component" value="Unassembled WGS sequence"/>
</dbReference>
<keyword evidence="3" id="KW-0067">ATP-binding</keyword>
<reference evidence="5 6" key="1">
    <citation type="submission" date="2019-07" db="EMBL/GenBank/DDBJ databases">
        <title>Genome sequencing of lignin-degrading bacterial isolates.</title>
        <authorList>
            <person name="Gladden J."/>
        </authorList>
    </citation>
    <scope>NUCLEOTIDE SEQUENCE [LARGE SCALE GENOMIC DNA]</scope>
    <source>
        <strain evidence="5 6">J19</strain>
    </source>
</reference>
<feature type="domain" description="UspA" evidence="4">
    <location>
        <begin position="9"/>
        <end position="148"/>
    </location>
</feature>
<evidence type="ECO:0000313" key="6">
    <source>
        <dbReference type="Proteomes" id="UP000321583"/>
    </source>
</evidence>
<accession>A0A562DI88</accession>
<dbReference type="CDD" id="cd00293">
    <property type="entry name" value="USP-like"/>
    <property type="match status" value="2"/>
</dbReference>
<dbReference type="RefSeq" id="WP_028915386.1">
    <property type="nucleotide sequence ID" value="NZ_VLJS01000068.1"/>
</dbReference>
<dbReference type="PRINTS" id="PR01438">
    <property type="entry name" value="UNVRSLSTRESS"/>
</dbReference>
<dbReference type="SUPFAM" id="SSF52402">
    <property type="entry name" value="Adenine nucleotide alpha hydrolases-like"/>
    <property type="match status" value="2"/>
</dbReference>
<name>A0A562DI88_9GAMM</name>
<dbReference type="InterPro" id="IPR006016">
    <property type="entry name" value="UspA"/>
</dbReference>
<gene>
    <name evidence="5" type="ORF">L613_003900000090</name>
</gene>
<dbReference type="Pfam" id="PF00582">
    <property type="entry name" value="Usp"/>
    <property type="match status" value="2"/>
</dbReference>
<keyword evidence="2" id="KW-0547">Nucleotide-binding</keyword>
<evidence type="ECO:0000313" key="5">
    <source>
        <dbReference type="EMBL" id="TWH09369.1"/>
    </source>
</evidence>
<evidence type="ECO:0000256" key="3">
    <source>
        <dbReference type="ARBA" id="ARBA00022840"/>
    </source>
</evidence>
<organism evidence="5 6">
    <name type="scientific">Pseudoxanthomonas taiwanensis J19</name>
    <dbReference type="NCBI Taxonomy" id="935569"/>
    <lineage>
        <taxon>Bacteria</taxon>
        <taxon>Pseudomonadati</taxon>
        <taxon>Pseudomonadota</taxon>
        <taxon>Gammaproteobacteria</taxon>
        <taxon>Lysobacterales</taxon>
        <taxon>Lysobacteraceae</taxon>
        <taxon>Pseudoxanthomonas</taxon>
    </lineage>
</organism>
<comment type="similarity">
    <text evidence="1">Belongs to the universal stress protein A family.</text>
</comment>
<feature type="domain" description="UspA" evidence="4">
    <location>
        <begin position="155"/>
        <end position="292"/>
    </location>
</feature>
<comment type="caution">
    <text evidence="5">The sequence shown here is derived from an EMBL/GenBank/DDBJ whole genome shotgun (WGS) entry which is preliminary data.</text>
</comment>
<dbReference type="InterPro" id="IPR014729">
    <property type="entry name" value="Rossmann-like_a/b/a_fold"/>
</dbReference>
<dbReference type="GO" id="GO:0005524">
    <property type="term" value="F:ATP binding"/>
    <property type="evidence" value="ECO:0007669"/>
    <property type="project" value="UniProtKB-KW"/>
</dbReference>
<sequence length="297" mass="31616">MSESKGWPRSILLASDLDARSDRALDRALQLARAWDARLVVANVVDANAVEAHAMLVRDPPDWYRGSDPVHAAEKQLRDDAAARGVDVTLRVEQGGRVAERLLEVAHEEGCGLVVTGVARQEPLGRLVLGSTVDQLARRSPLPVLVVRRRTHGPYRRMAVASDWSAASAHAFRTAAALFPDAAVSVLHGYEAPLAGLADAARDQLRAAARSRAEAEGRAFIAACEPPGGASAVSLVAERGDPSLLLRLYAAQFPVDLAVVASRGRSAMADVLLGSVAQRLLETSPVDMLVVRDPGAR</sequence>
<dbReference type="PANTHER" id="PTHR46268:SF27">
    <property type="entry name" value="UNIVERSAL STRESS PROTEIN RV2623"/>
    <property type="match status" value="1"/>
</dbReference>
<dbReference type="OrthoDB" id="9804721at2"/>
<dbReference type="InterPro" id="IPR006015">
    <property type="entry name" value="Universal_stress_UspA"/>
</dbReference>
<evidence type="ECO:0000259" key="4">
    <source>
        <dbReference type="Pfam" id="PF00582"/>
    </source>
</evidence>
<dbReference type="Gene3D" id="3.40.50.620">
    <property type="entry name" value="HUPs"/>
    <property type="match status" value="2"/>
</dbReference>
<proteinExistence type="inferred from homology"/>
<protein>
    <submittedName>
        <fullName evidence="5">Nucleotide-binding universal stress UspA family protein</fullName>
    </submittedName>
</protein>
<evidence type="ECO:0000256" key="2">
    <source>
        <dbReference type="ARBA" id="ARBA00022741"/>
    </source>
</evidence>
<keyword evidence="6" id="KW-1185">Reference proteome</keyword>
<dbReference type="AlphaFoldDB" id="A0A562DI88"/>
<evidence type="ECO:0000256" key="1">
    <source>
        <dbReference type="ARBA" id="ARBA00008791"/>
    </source>
</evidence>
<dbReference type="PANTHER" id="PTHR46268">
    <property type="entry name" value="STRESS RESPONSE PROTEIN NHAX"/>
    <property type="match status" value="1"/>
</dbReference>